<dbReference type="Pfam" id="PF00158">
    <property type="entry name" value="Sigma54_activat"/>
    <property type="match status" value="1"/>
</dbReference>
<feature type="domain" description="Sigma-54 factor interaction" evidence="6">
    <location>
        <begin position="148"/>
        <end position="378"/>
    </location>
</feature>
<dbReference type="Pfam" id="PF25601">
    <property type="entry name" value="AAA_lid_14"/>
    <property type="match status" value="1"/>
</dbReference>
<keyword evidence="4" id="KW-0804">Transcription</keyword>
<dbReference type="PROSITE" id="PS00675">
    <property type="entry name" value="SIGMA54_INTERACT_1"/>
    <property type="match status" value="1"/>
</dbReference>
<feature type="coiled-coil region" evidence="5">
    <location>
        <begin position="114"/>
        <end position="141"/>
    </location>
</feature>
<dbReference type="InterPro" id="IPR035965">
    <property type="entry name" value="PAS-like_dom_sf"/>
</dbReference>
<dbReference type="InterPro" id="IPR025662">
    <property type="entry name" value="Sigma_54_int_dom_ATP-bd_1"/>
</dbReference>
<evidence type="ECO:0000256" key="4">
    <source>
        <dbReference type="ARBA" id="ARBA00023163"/>
    </source>
</evidence>
<dbReference type="SMART" id="SM00382">
    <property type="entry name" value="AAA"/>
    <property type="match status" value="1"/>
</dbReference>
<dbReference type="GO" id="GO:0005524">
    <property type="term" value="F:ATP binding"/>
    <property type="evidence" value="ECO:0007669"/>
    <property type="project" value="UniProtKB-KW"/>
</dbReference>
<dbReference type="InterPro" id="IPR002078">
    <property type="entry name" value="Sigma_54_int"/>
</dbReference>
<dbReference type="SUPFAM" id="SSF55785">
    <property type="entry name" value="PYP-like sensor domain (PAS domain)"/>
    <property type="match status" value="1"/>
</dbReference>
<evidence type="ECO:0000256" key="1">
    <source>
        <dbReference type="ARBA" id="ARBA00022741"/>
    </source>
</evidence>
<evidence type="ECO:0000313" key="8">
    <source>
        <dbReference type="EMBL" id="MPM37890.1"/>
    </source>
</evidence>
<feature type="domain" description="PAS" evidence="7">
    <location>
        <begin position="22"/>
        <end position="57"/>
    </location>
</feature>
<keyword evidence="2" id="KW-0067">ATP-binding</keyword>
<comment type="caution">
    <text evidence="8">The sequence shown here is derived from an EMBL/GenBank/DDBJ whole genome shotgun (WGS) entry which is preliminary data.</text>
</comment>
<name>A0A644ZAH5_9ZZZZ</name>
<protein>
    <submittedName>
        <fullName evidence="8">Anaerobic nitric oxide reductase transcription regulator NorR</fullName>
    </submittedName>
</protein>
<dbReference type="AlphaFoldDB" id="A0A644ZAH5"/>
<dbReference type="EMBL" id="VSSQ01008101">
    <property type="protein sequence ID" value="MPM37890.1"/>
    <property type="molecule type" value="Genomic_DNA"/>
</dbReference>
<dbReference type="CDD" id="cd00130">
    <property type="entry name" value="PAS"/>
    <property type="match status" value="1"/>
</dbReference>
<evidence type="ECO:0000259" key="7">
    <source>
        <dbReference type="PROSITE" id="PS50112"/>
    </source>
</evidence>
<sequence>MGAPLALDELLKRMVDALYLCIVIDADGTVRYISHAYAEIIEMPEQEIIGRPVREIIPDSKLPDVVRTGKQMLGDIFIMNNGEATICNRFPILGEDGTIQGAFSTATFQNLDVVSRLSAELGQLRRENKIYQRQLEALTSTPFSLDSVVGTSPAILEIKETIGMIANSDLTVLITGETGAGKEVFANALHQLSNRRYGPYIKVNCAAIPKDLLEAELFGYAEGAFSGAVRGGKAGKFEQANHGTILLDEIGELPLQLQGKLLRVLQEREVERVGGLKTTKLDVRVICNTNQSLDEMVAQGTFRQDLYYRINVVELPIPPLRERLDDLPELSRFLIRKINRIYGCNISGLSEQVYSLFQQYGWPGNVRELEHVLERAAVLSSSGILGLEAFKFFLPRTLHSAVAPASDTLQDYKRTAEYEAIQNALLRTNGNKTKAAKLLEIPRSLLYEKMKRHGIEPKKSPS</sequence>
<dbReference type="InterPro" id="IPR003593">
    <property type="entry name" value="AAA+_ATPase"/>
</dbReference>
<dbReference type="PROSITE" id="PS00688">
    <property type="entry name" value="SIGMA54_INTERACT_3"/>
    <property type="match status" value="1"/>
</dbReference>
<gene>
    <name evidence="8" type="primary">norR_98</name>
    <name evidence="8" type="ORF">SDC9_84510</name>
</gene>
<dbReference type="SUPFAM" id="SSF46689">
    <property type="entry name" value="Homeodomain-like"/>
    <property type="match status" value="1"/>
</dbReference>
<dbReference type="PROSITE" id="PS50045">
    <property type="entry name" value="SIGMA54_INTERACT_4"/>
    <property type="match status" value="1"/>
</dbReference>
<dbReference type="PANTHER" id="PTHR32071:SF99">
    <property type="entry name" value="TRANSCRIPTIONAL REGULATORY PROTEIN"/>
    <property type="match status" value="1"/>
</dbReference>
<dbReference type="InterPro" id="IPR058031">
    <property type="entry name" value="AAA_lid_NorR"/>
</dbReference>
<dbReference type="InterPro" id="IPR009057">
    <property type="entry name" value="Homeodomain-like_sf"/>
</dbReference>
<dbReference type="GO" id="GO:0006355">
    <property type="term" value="P:regulation of DNA-templated transcription"/>
    <property type="evidence" value="ECO:0007669"/>
    <property type="project" value="InterPro"/>
</dbReference>
<keyword evidence="3" id="KW-0805">Transcription regulation</keyword>
<keyword evidence="5" id="KW-0175">Coiled coil</keyword>
<dbReference type="Gene3D" id="1.10.10.60">
    <property type="entry name" value="Homeodomain-like"/>
    <property type="match status" value="1"/>
</dbReference>
<dbReference type="Gene3D" id="1.10.8.60">
    <property type="match status" value="1"/>
</dbReference>
<dbReference type="PRINTS" id="PR01590">
    <property type="entry name" value="HTHFIS"/>
</dbReference>
<evidence type="ECO:0000256" key="5">
    <source>
        <dbReference type="SAM" id="Coils"/>
    </source>
</evidence>
<dbReference type="SMART" id="SM00091">
    <property type="entry name" value="PAS"/>
    <property type="match status" value="1"/>
</dbReference>
<dbReference type="InterPro" id="IPR025944">
    <property type="entry name" value="Sigma_54_int_dom_CS"/>
</dbReference>
<dbReference type="Pfam" id="PF02954">
    <property type="entry name" value="HTH_8"/>
    <property type="match status" value="1"/>
</dbReference>
<dbReference type="CDD" id="cd00009">
    <property type="entry name" value="AAA"/>
    <property type="match status" value="1"/>
</dbReference>
<reference evidence="8" key="1">
    <citation type="submission" date="2019-08" db="EMBL/GenBank/DDBJ databases">
        <authorList>
            <person name="Kucharzyk K."/>
            <person name="Murdoch R.W."/>
            <person name="Higgins S."/>
            <person name="Loffler F."/>
        </authorList>
    </citation>
    <scope>NUCLEOTIDE SEQUENCE</scope>
</reference>
<dbReference type="Pfam" id="PF08448">
    <property type="entry name" value="PAS_4"/>
    <property type="match status" value="1"/>
</dbReference>
<proteinExistence type="predicted"/>
<dbReference type="InterPro" id="IPR027417">
    <property type="entry name" value="P-loop_NTPase"/>
</dbReference>
<keyword evidence="1" id="KW-0547">Nucleotide-binding</keyword>
<dbReference type="Gene3D" id="3.40.50.300">
    <property type="entry name" value="P-loop containing nucleotide triphosphate hydrolases"/>
    <property type="match status" value="1"/>
</dbReference>
<dbReference type="FunFam" id="3.40.50.300:FF:000006">
    <property type="entry name" value="DNA-binding transcriptional regulator NtrC"/>
    <property type="match status" value="1"/>
</dbReference>
<dbReference type="Gene3D" id="3.30.450.20">
    <property type="entry name" value="PAS domain"/>
    <property type="match status" value="1"/>
</dbReference>
<dbReference type="GO" id="GO:0043565">
    <property type="term" value="F:sequence-specific DNA binding"/>
    <property type="evidence" value="ECO:0007669"/>
    <property type="project" value="InterPro"/>
</dbReference>
<dbReference type="InterPro" id="IPR000014">
    <property type="entry name" value="PAS"/>
</dbReference>
<evidence type="ECO:0000256" key="3">
    <source>
        <dbReference type="ARBA" id="ARBA00023015"/>
    </source>
</evidence>
<dbReference type="PROSITE" id="PS50112">
    <property type="entry name" value="PAS"/>
    <property type="match status" value="1"/>
</dbReference>
<evidence type="ECO:0000256" key="2">
    <source>
        <dbReference type="ARBA" id="ARBA00022840"/>
    </source>
</evidence>
<dbReference type="InterPro" id="IPR002197">
    <property type="entry name" value="HTH_Fis"/>
</dbReference>
<dbReference type="InterPro" id="IPR013656">
    <property type="entry name" value="PAS_4"/>
</dbReference>
<organism evidence="8">
    <name type="scientific">bioreactor metagenome</name>
    <dbReference type="NCBI Taxonomy" id="1076179"/>
    <lineage>
        <taxon>unclassified sequences</taxon>
        <taxon>metagenomes</taxon>
        <taxon>ecological metagenomes</taxon>
    </lineage>
</organism>
<dbReference type="PANTHER" id="PTHR32071">
    <property type="entry name" value="TRANSCRIPTIONAL REGULATORY PROTEIN"/>
    <property type="match status" value="1"/>
</dbReference>
<accession>A0A644ZAH5</accession>
<evidence type="ECO:0000259" key="6">
    <source>
        <dbReference type="PROSITE" id="PS50045"/>
    </source>
</evidence>
<dbReference type="SUPFAM" id="SSF52540">
    <property type="entry name" value="P-loop containing nucleoside triphosphate hydrolases"/>
    <property type="match status" value="1"/>
</dbReference>